<evidence type="ECO:0000256" key="1">
    <source>
        <dbReference type="ARBA" id="ARBA00004442"/>
    </source>
</evidence>
<dbReference type="SUPFAM" id="SSF56935">
    <property type="entry name" value="Porins"/>
    <property type="match status" value="1"/>
</dbReference>
<proteinExistence type="predicted"/>
<organism evidence="5">
    <name type="scientific">mine drainage metagenome</name>
    <dbReference type="NCBI Taxonomy" id="410659"/>
    <lineage>
        <taxon>unclassified sequences</taxon>
        <taxon>metagenomes</taxon>
        <taxon>ecological metagenomes</taxon>
    </lineage>
</organism>
<keyword evidence="5" id="KW-0675">Receptor</keyword>
<dbReference type="PANTHER" id="PTHR47234">
    <property type="match status" value="1"/>
</dbReference>
<dbReference type="AlphaFoldDB" id="T1BVF7"/>
<comment type="caution">
    <text evidence="5">The sequence shown here is derived from an EMBL/GenBank/DDBJ whole genome shotgun (WGS) entry which is preliminary data.</text>
</comment>
<evidence type="ECO:0000313" key="5">
    <source>
        <dbReference type="EMBL" id="EQD57129.1"/>
    </source>
</evidence>
<dbReference type="Gene3D" id="2.40.170.20">
    <property type="entry name" value="TonB-dependent receptor, beta-barrel domain"/>
    <property type="match status" value="1"/>
</dbReference>
<sequence length="566" mass="62253">AINFSPEVTGGLLGSSTHNVGRSYSFYGGIKGSVGQSNWNYDAFYARSQYNLSQSVRQPIASKINAFFQNQFLGPQLGTSASGYPIYNPNYANFYKPITPAQYDSWLGVNNTHSESYTQNLNLNVTNTSLYQLPAGEVGVAGVLQVGDQMWHMPPNPLAAAGYFYNGSSGNGGGTRNNYAAAFEFHVPIFSMLSTDVSARFDHYHNVGGGSGSRPTYKVSFAFRPISTLLLRANYATAFRMPNMGYSFIGPGTTYYQGITDYYQCQKLFPGTSFSQCSNINSGQVNYTVRGSTVANPYLKPITAKSWGGGVVWSPTKDFNISADYYNVAIANEVQAQFIGTLLQTDAQCLENQLPVGSAACQAAYRAIQRAPNNGLVQSFGVGPVNIGKENVSGLIAALNYRYDLGRYGNLTFHGSYNVTLHHTLQLAPGQPVMHLLHNPYLDYVYSASLGGPEFKSIVSGSLTWSVGSWSTTLYGVRYGKTPNIQAYANPTVYQTYDAGRLPPWMLYNATVRYNISRDARVTFAVSNLFNTMPPFDIGQTSWPYYDNGAYNAFGRSYYIDFNYRF</sequence>
<dbReference type="InterPro" id="IPR000531">
    <property type="entry name" value="Beta-barrel_TonB"/>
</dbReference>
<dbReference type="Pfam" id="PF00593">
    <property type="entry name" value="TonB_dep_Rec_b-barrel"/>
    <property type="match status" value="1"/>
</dbReference>
<dbReference type="PANTHER" id="PTHR47234:SF1">
    <property type="entry name" value="TONB-DEPENDENT RECEPTOR"/>
    <property type="match status" value="1"/>
</dbReference>
<comment type="subcellular location">
    <subcellularLocation>
        <location evidence="1">Cell outer membrane</location>
    </subcellularLocation>
</comment>
<dbReference type="InterPro" id="IPR036942">
    <property type="entry name" value="Beta-barrel_TonB_sf"/>
</dbReference>
<dbReference type="EMBL" id="AUZZ01003383">
    <property type="protein sequence ID" value="EQD57129.1"/>
    <property type="molecule type" value="Genomic_DNA"/>
</dbReference>
<evidence type="ECO:0000256" key="2">
    <source>
        <dbReference type="ARBA" id="ARBA00023136"/>
    </source>
</evidence>
<accession>T1BVF7</accession>
<feature type="non-terminal residue" evidence="5">
    <location>
        <position position="1"/>
    </location>
</feature>
<keyword evidence="2" id="KW-0472">Membrane</keyword>
<dbReference type="GO" id="GO:0009279">
    <property type="term" value="C:cell outer membrane"/>
    <property type="evidence" value="ECO:0007669"/>
    <property type="project" value="UniProtKB-SubCell"/>
</dbReference>
<reference evidence="5" key="1">
    <citation type="submission" date="2013-08" db="EMBL/GenBank/DDBJ databases">
        <authorList>
            <person name="Mendez C."/>
            <person name="Richter M."/>
            <person name="Ferrer M."/>
            <person name="Sanchez J."/>
        </authorList>
    </citation>
    <scope>NUCLEOTIDE SEQUENCE</scope>
</reference>
<evidence type="ECO:0000256" key="3">
    <source>
        <dbReference type="ARBA" id="ARBA00023237"/>
    </source>
</evidence>
<keyword evidence="3" id="KW-0998">Cell outer membrane</keyword>
<protein>
    <submittedName>
        <fullName evidence="5">TonB-dependent receptor, beta-barrel domain protein</fullName>
    </submittedName>
</protein>
<feature type="domain" description="TonB-dependent receptor-like beta-barrel" evidence="4">
    <location>
        <begin position="24"/>
        <end position="529"/>
    </location>
</feature>
<evidence type="ECO:0000259" key="4">
    <source>
        <dbReference type="Pfam" id="PF00593"/>
    </source>
</evidence>
<name>T1BVF7_9ZZZZ</name>
<reference evidence="5" key="2">
    <citation type="journal article" date="2014" name="ISME J.">
        <title>Microbial stratification in low pH oxic and suboxic macroscopic growths along an acid mine drainage.</title>
        <authorList>
            <person name="Mendez-Garcia C."/>
            <person name="Mesa V."/>
            <person name="Sprenger R.R."/>
            <person name="Richter M."/>
            <person name="Diez M.S."/>
            <person name="Solano J."/>
            <person name="Bargiela R."/>
            <person name="Golyshina O.V."/>
            <person name="Manteca A."/>
            <person name="Ramos J.L."/>
            <person name="Gallego J.R."/>
            <person name="Llorente I."/>
            <person name="Martins Dos Santos V.A."/>
            <person name="Jensen O.N."/>
            <person name="Pelaez A.I."/>
            <person name="Sanchez J."/>
            <person name="Ferrer M."/>
        </authorList>
    </citation>
    <scope>NUCLEOTIDE SEQUENCE</scope>
</reference>
<gene>
    <name evidence="5" type="ORF">B2A_04954</name>
</gene>